<dbReference type="EMBL" id="MRCC01000020">
    <property type="protein sequence ID" value="OKH22479.1"/>
    <property type="molecule type" value="Genomic_DNA"/>
</dbReference>
<dbReference type="PANTHER" id="PTHR38420:SF1">
    <property type="entry name" value="PUTATIVE (AFU_ORTHOLOGUE AFUA_5G14690)-RELATED"/>
    <property type="match status" value="1"/>
</dbReference>
<reference evidence="4 5" key="1">
    <citation type="submission" date="2016-11" db="EMBL/GenBank/DDBJ databases">
        <title>Draft Genome Sequences of Nine Cyanobacterial Strains from Diverse Habitats.</title>
        <authorList>
            <person name="Zhu T."/>
            <person name="Hou S."/>
            <person name="Lu X."/>
            <person name="Hess W.R."/>
        </authorList>
    </citation>
    <scope>NUCLEOTIDE SEQUENCE [LARGE SCALE GENOMIC DNA]</scope>
    <source>
        <strain evidence="4 5">5.2 s.c.1</strain>
    </source>
</reference>
<dbReference type="InterPro" id="IPR036265">
    <property type="entry name" value="HIT-like_sf"/>
</dbReference>
<proteinExistence type="predicted"/>
<accession>A0A1U7HFY4</accession>
<feature type="active site" description="Nucleophile" evidence="1">
    <location>
        <position position="156"/>
    </location>
</feature>
<comment type="caution">
    <text evidence="4">The sequence shown here is derived from an EMBL/GenBank/DDBJ whole genome shotgun (WGS) entry which is preliminary data.</text>
</comment>
<dbReference type="PANTHER" id="PTHR38420">
    <property type="entry name" value="AP-4-A PHOSPHORYLASE II"/>
    <property type="match status" value="1"/>
</dbReference>
<dbReference type="Proteomes" id="UP000185984">
    <property type="component" value="Unassembled WGS sequence"/>
</dbReference>
<dbReference type="GO" id="GO:0005524">
    <property type="term" value="F:ATP binding"/>
    <property type="evidence" value="ECO:0007669"/>
    <property type="project" value="InterPro"/>
</dbReference>
<dbReference type="GO" id="GO:0003877">
    <property type="term" value="F:ATP:ADP adenylyltransferase activity"/>
    <property type="evidence" value="ECO:0007669"/>
    <property type="project" value="InterPro"/>
</dbReference>
<dbReference type="InterPro" id="IPR045759">
    <property type="entry name" value="Ap4A_phos1/2_N"/>
</dbReference>
<dbReference type="STRING" id="247279.NIES1031_20220"/>
<dbReference type="GO" id="GO:0009117">
    <property type="term" value="P:nucleotide metabolic process"/>
    <property type="evidence" value="ECO:0007669"/>
    <property type="project" value="InterPro"/>
</dbReference>
<dbReference type="PIRSF" id="PIRSF000846">
    <property type="entry name" value="ATP_adenylyltr"/>
    <property type="match status" value="1"/>
</dbReference>
<organism evidence="4 5">
    <name type="scientific">Chroogloeocystis siderophila 5.2 s.c.1</name>
    <dbReference type="NCBI Taxonomy" id="247279"/>
    <lineage>
        <taxon>Bacteria</taxon>
        <taxon>Bacillati</taxon>
        <taxon>Cyanobacteriota</taxon>
        <taxon>Cyanophyceae</taxon>
        <taxon>Oscillatoriophycideae</taxon>
        <taxon>Chroococcales</taxon>
        <taxon>Chroococcaceae</taxon>
        <taxon>Chroogloeocystis</taxon>
    </lineage>
</organism>
<dbReference type="OrthoDB" id="421767at2"/>
<feature type="domain" description="ATP adenylyltransferase C-terminal" evidence="2">
    <location>
        <begin position="192"/>
        <end position="299"/>
    </location>
</feature>
<feature type="domain" description="Ap4A phosphorylase 1/2 N-terminal" evidence="3">
    <location>
        <begin position="6"/>
        <end position="178"/>
    </location>
</feature>
<name>A0A1U7HFY4_9CHRO</name>
<dbReference type="InterPro" id="IPR043171">
    <property type="entry name" value="Ap4A_phos1/2-like"/>
</dbReference>
<dbReference type="Pfam" id="PF19327">
    <property type="entry name" value="Ap4A_phos_N"/>
    <property type="match status" value="1"/>
</dbReference>
<evidence type="ECO:0000259" key="2">
    <source>
        <dbReference type="Pfam" id="PF09830"/>
    </source>
</evidence>
<sequence>MNVERTVVLQPGKLWTRVIEQTEYALRTGALQSIPTDYEFIEQNGINFLVRTLSNLVRKDAAKQSQSTTTAKDVNPFLPYEEDLFVADISDTHLCLLNKFNVVDHHLLMITRAFEDQENWLNWRDFQAMCVTLAEIDGLAFYNGGKLAGASQKHKHLQLVPLPLSPQGVKLPIENAIAAAQFTGSIGTSPLFPFVHAIAQLDPNWVTPDTAATAMLECYQSLLHAVGINTNDFKSDKQSGAYNLLATRQWMLIVPRLQESFASISVNSLGFAGSLFVRNDEQMQILKSYGPMTILQQVTSS</sequence>
<dbReference type="InterPro" id="IPR019200">
    <property type="entry name" value="ATP_adenylylTrfase_C"/>
</dbReference>
<dbReference type="SUPFAM" id="SSF54197">
    <property type="entry name" value="HIT-like"/>
    <property type="match status" value="1"/>
</dbReference>
<evidence type="ECO:0000259" key="3">
    <source>
        <dbReference type="Pfam" id="PF19327"/>
    </source>
</evidence>
<dbReference type="InterPro" id="IPR009163">
    <property type="entry name" value="Ap4A_phos1/2"/>
</dbReference>
<evidence type="ECO:0000313" key="5">
    <source>
        <dbReference type="Proteomes" id="UP000185984"/>
    </source>
</evidence>
<protein>
    <submittedName>
        <fullName evidence="4">Phosphorylase</fullName>
    </submittedName>
</protein>
<evidence type="ECO:0000313" key="4">
    <source>
        <dbReference type="EMBL" id="OKH22479.1"/>
    </source>
</evidence>
<keyword evidence="5" id="KW-1185">Reference proteome</keyword>
<dbReference type="Pfam" id="PF09830">
    <property type="entry name" value="ATP_transf"/>
    <property type="match status" value="1"/>
</dbReference>
<gene>
    <name evidence="4" type="ORF">NIES1031_20220</name>
</gene>
<evidence type="ECO:0000256" key="1">
    <source>
        <dbReference type="PIRSR" id="PIRSR000846-1"/>
    </source>
</evidence>
<dbReference type="AlphaFoldDB" id="A0A1U7HFY4"/>
<dbReference type="Gene3D" id="3.30.428.70">
    <property type="match status" value="1"/>
</dbReference>